<protein>
    <recommendedName>
        <fullName evidence="3">BTB domain-containing protein</fullName>
    </recommendedName>
</protein>
<evidence type="ECO:0000313" key="1">
    <source>
        <dbReference type="EMBL" id="KAG8188657.1"/>
    </source>
</evidence>
<comment type="caution">
    <text evidence="1">The sequence shown here is derived from an EMBL/GenBank/DDBJ whole genome shotgun (WGS) entry which is preliminary data.</text>
</comment>
<proteinExistence type="predicted"/>
<accession>A0AAV6UXU8</accession>
<evidence type="ECO:0000313" key="2">
    <source>
        <dbReference type="Proteomes" id="UP000827092"/>
    </source>
</evidence>
<keyword evidence="2" id="KW-1185">Reference proteome</keyword>
<organism evidence="1 2">
    <name type="scientific">Oedothorax gibbosus</name>
    <dbReference type="NCBI Taxonomy" id="931172"/>
    <lineage>
        <taxon>Eukaryota</taxon>
        <taxon>Metazoa</taxon>
        <taxon>Ecdysozoa</taxon>
        <taxon>Arthropoda</taxon>
        <taxon>Chelicerata</taxon>
        <taxon>Arachnida</taxon>
        <taxon>Araneae</taxon>
        <taxon>Araneomorphae</taxon>
        <taxon>Entelegynae</taxon>
        <taxon>Araneoidea</taxon>
        <taxon>Linyphiidae</taxon>
        <taxon>Erigoninae</taxon>
        <taxon>Oedothorax</taxon>
    </lineage>
</organism>
<dbReference type="Proteomes" id="UP000827092">
    <property type="component" value="Unassembled WGS sequence"/>
</dbReference>
<gene>
    <name evidence="1" type="ORF">JTE90_026761</name>
</gene>
<name>A0AAV6UXU8_9ARAC</name>
<dbReference type="Gene3D" id="3.30.710.10">
    <property type="entry name" value="Potassium Channel Kv1.1, Chain A"/>
    <property type="match status" value="1"/>
</dbReference>
<reference evidence="1 2" key="1">
    <citation type="journal article" date="2022" name="Nat. Ecol. Evol.">
        <title>A masculinizing supergene underlies an exaggerated male reproductive morph in a spider.</title>
        <authorList>
            <person name="Hendrickx F."/>
            <person name="De Corte Z."/>
            <person name="Sonet G."/>
            <person name="Van Belleghem S.M."/>
            <person name="Kostlbacher S."/>
            <person name="Vangestel C."/>
        </authorList>
    </citation>
    <scope>NUCLEOTIDE SEQUENCE [LARGE SCALE GENOMIC DNA]</scope>
    <source>
        <strain evidence="1">W744_W776</strain>
    </source>
</reference>
<dbReference type="AlphaFoldDB" id="A0AAV6UXU8"/>
<sequence length="119" mass="13624">MLLSDVTLCFVYIFLNAFDILIPVQYKWSNMGTRVTPSAIHFADKALAGVPRLLDDLQRLVEDRETADIVFIVGREEVPIYAHRLILRARIGQAPVIRSLVNKGYHIHDSVYVYRAIIQ</sequence>
<evidence type="ECO:0008006" key="3">
    <source>
        <dbReference type="Google" id="ProtNLM"/>
    </source>
</evidence>
<dbReference type="SUPFAM" id="SSF54695">
    <property type="entry name" value="POZ domain"/>
    <property type="match status" value="1"/>
</dbReference>
<dbReference type="EMBL" id="JAFNEN010000234">
    <property type="protein sequence ID" value="KAG8188657.1"/>
    <property type="molecule type" value="Genomic_DNA"/>
</dbReference>
<dbReference type="InterPro" id="IPR011333">
    <property type="entry name" value="SKP1/BTB/POZ_sf"/>
</dbReference>